<dbReference type="Proteomes" id="UP000433577">
    <property type="component" value="Plasmid p1"/>
</dbReference>
<keyword evidence="2" id="KW-0614">Plasmid</keyword>
<protein>
    <recommendedName>
        <fullName evidence="4">Secreted protein</fullName>
    </recommendedName>
</protein>
<evidence type="ECO:0000313" key="3">
    <source>
        <dbReference type="Proteomes" id="UP000433577"/>
    </source>
</evidence>
<dbReference type="AlphaFoldDB" id="A0A7Z2GSD9"/>
<name>A0A7Z2GSD9_9BURK</name>
<dbReference type="EMBL" id="CP046917">
    <property type="protein sequence ID" value="QGZ66975.1"/>
    <property type="molecule type" value="Genomic_DNA"/>
</dbReference>
<feature type="signal peptide" evidence="1">
    <location>
        <begin position="1"/>
        <end position="24"/>
    </location>
</feature>
<evidence type="ECO:0008006" key="4">
    <source>
        <dbReference type="Google" id="ProtNLM"/>
    </source>
</evidence>
<sequence length="249" mass="25526">MSIRRIILTLFFLCAPLISTSAFATPVRCSYGYQDSSCTPKLVNVAQTPPTCPAVDGWTTAVAPQWIGSGYSAPQCAYQAPPTCAPGYDEQSPAVWNGANWVGLNCVPGAPVHTQQEEAAACAATGFFPTQLNKVASIFTPTSANVFTAIGTTTGAGASNSVYAPIVARAQVIAPTVSCNGGQVISQGSMPGGSDGSLYDVFTAEVAAQNPNTGQWGDSAASICYVPTGTATVAYQTSIGLQKVPGTCH</sequence>
<evidence type="ECO:0000313" key="2">
    <source>
        <dbReference type="EMBL" id="QGZ66975.1"/>
    </source>
</evidence>
<geneLocation type="plasmid" evidence="2 3">
    <name>p1</name>
</geneLocation>
<reference evidence="2 3" key="1">
    <citation type="submission" date="2019-12" db="EMBL/GenBank/DDBJ databases">
        <title>Paraburkholderia acidiphila 7Q-K02 sp. nov and Paraburkholderia acidisoli DHF22 sp. nov., two strains isolated from forest soil.</title>
        <authorList>
            <person name="Gao Z."/>
            <person name="Qiu L."/>
        </authorList>
    </citation>
    <scope>NUCLEOTIDE SEQUENCE [LARGE SCALE GENOMIC DNA]</scope>
    <source>
        <strain evidence="2 3">DHF22</strain>
        <plasmid evidence="2 3">p1</plasmid>
    </source>
</reference>
<dbReference type="KEGG" id="pacs:FAZ98_34640"/>
<evidence type="ECO:0000256" key="1">
    <source>
        <dbReference type="SAM" id="SignalP"/>
    </source>
</evidence>
<gene>
    <name evidence="2" type="ORF">FAZ98_34640</name>
</gene>
<organism evidence="2 3">
    <name type="scientific">Paraburkholderia acidisoli</name>
    <dbReference type="NCBI Taxonomy" id="2571748"/>
    <lineage>
        <taxon>Bacteria</taxon>
        <taxon>Pseudomonadati</taxon>
        <taxon>Pseudomonadota</taxon>
        <taxon>Betaproteobacteria</taxon>
        <taxon>Burkholderiales</taxon>
        <taxon>Burkholderiaceae</taxon>
        <taxon>Paraburkholderia</taxon>
    </lineage>
</organism>
<keyword evidence="3" id="KW-1185">Reference proteome</keyword>
<dbReference type="RefSeq" id="WP_158958838.1">
    <property type="nucleotide sequence ID" value="NZ_CP046917.1"/>
</dbReference>
<accession>A0A7Z2GSD9</accession>
<dbReference type="OrthoDB" id="9012126at2"/>
<feature type="chain" id="PRO_5031007176" description="Secreted protein" evidence="1">
    <location>
        <begin position="25"/>
        <end position="249"/>
    </location>
</feature>
<proteinExistence type="predicted"/>
<keyword evidence="1" id="KW-0732">Signal</keyword>